<dbReference type="Pfam" id="PF04002">
    <property type="entry name" value="RadC"/>
    <property type="match status" value="1"/>
</dbReference>
<dbReference type="InterPro" id="IPR001405">
    <property type="entry name" value="UPF0758"/>
</dbReference>
<evidence type="ECO:0000256" key="2">
    <source>
        <dbReference type="ARBA" id="ARBA00022723"/>
    </source>
</evidence>
<dbReference type="InterPro" id="IPR025657">
    <property type="entry name" value="RadC_JAB"/>
</dbReference>
<proteinExistence type="predicted"/>
<dbReference type="InterPro" id="IPR010994">
    <property type="entry name" value="RuvA_2-like"/>
</dbReference>
<evidence type="ECO:0000256" key="3">
    <source>
        <dbReference type="ARBA" id="ARBA00022801"/>
    </source>
</evidence>
<dbReference type="Gene3D" id="3.40.140.10">
    <property type="entry name" value="Cytidine Deaminase, domain 2"/>
    <property type="match status" value="1"/>
</dbReference>
<name>A0A090MTF7_AFIFE</name>
<gene>
    <name evidence="8" type="ORF">BN961_04051</name>
</gene>
<evidence type="ECO:0000256" key="1">
    <source>
        <dbReference type="ARBA" id="ARBA00022670"/>
    </source>
</evidence>
<dbReference type="GO" id="GO:0046872">
    <property type="term" value="F:metal ion binding"/>
    <property type="evidence" value="ECO:0007669"/>
    <property type="project" value="UniProtKB-KW"/>
</dbReference>
<feature type="domain" description="MPN" evidence="7">
    <location>
        <begin position="117"/>
        <end position="195"/>
    </location>
</feature>
<keyword evidence="3" id="KW-0378">Hydrolase</keyword>
<reference evidence="8 9" key="1">
    <citation type="journal article" date="2014" name="Genome Announc.">
        <title>Genome Sequence of Afipia felis Strain 76713, Isolated in Hospital Water Using an Amoeba Co-Culture Procedure.</title>
        <authorList>
            <person name="Benamar S."/>
            <person name="La Scola B."/>
            <person name="Croce O."/>
        </authorList>
    </citation>
    <scope>NUCLEOTIDE SEQUENCE [LARGE SCALE GENOMIC DNA]</scope>
    <source>
        <strain evidence="8 9">76713</strain>
    </source>
</reference>
<organism evidence="8 9">
    <name type="scientific">Afipia felis</name>
    <name type="common">Cat scratch disease bacillus</name>
    <dbReference type="NCBI Taxonomy" id="1035"/>
    <lineage>
        <taxon>Bacteria</taxon>
        <taxon>Pseudomonadati</taxon>
        <taxon>Pseudomonadota</taxon>
        <taxon>Alphaproteobacteria</taxon>
        <taxon>Hyphomicrobiales</taxon>
        <taxon>Nitrobacteraceae</taxon>
        <taxon>Afipia</taxon>
    </lineage>
</organism>
<dbReference type="PROSITE" id="PS50249">
    <property type="entry name" value="MPN"/>
    <property type="match status" value="1"/>
</dbReference>
<evidence type="ECO:0000259" key="7">
    <source>
        <dbReference type="PROSITE" id="PS50249"/>
    </source>
</evidence>
<keyword evidence="1" id="KW-0645">Protease</keyword>
<dbReference type="AlphaFoldDB" id="A0A090MTF7"/>
<dbReference type="PANTHER" id="PTHR30471:SF3">
    <property type="entry name" value="UPF0758 PROTEIN YEES-RELATED"/>
    <property type="match status" value="1"/>
</dbReference>
<dbReference type="Proteomes" id="UP000035762">
    <property type="component" value="Unassembled WGS sequence"/>
</dbReference>
<dbReference type="STRING" id="1035.BN961_04051"/>
<accession>A0A090MTF7</accession>
<dbReference type="EMBL" id="CCAZ020000004">
    <property type="protein sequence ID" value="CEG10611.1"/>
    <property type="molecule type" value="Genomic_DNA"/>
</dbReference>
<dbReference type="RefSeq" id="WP_048758206.1">
    <property type="nucleotide sequence ID" value="NZ_CCAZ020000004.1"/>
</dbReference>
<keyword evidence="4" id="KW-0862">Zinc</keyword>
<sequence length="195" mass="21942">MSENADDPSDQSGFSEAPHYHGHRERLRDRFRDAGPDALSDYELLEMVLFRALPRCDVKPLAKTLIARFGSFAEVVHAPEARLREINGLGDAAVTEMKLIAATASRVAKGQVKQRTMLSSWSNVIDYCRTAMAFADKEQFRILFLDKRNQLIADELQQVGTVDHTPVYPREVVKRALELSATAIILVHNHPTHSF</sequence>
<feature type="region of interest" description="Disordered" evidence="6">
    <location>
        <begin position="1"/>
        <end position="26"/>
    </location>
</feature>
<dbReference type="InterPro" id="IPR046778">
    <property type="entry name" value="UPF0758_N"/>
</dbReference>
<dbReference type="GO" id="GO:0006508">
    <property type="term" value="P:proteolysis"/>
    <property type="evidence" value="ECO:0007669"/>
    <property type="project" value="UniProtKB-KW"/>
</dbReference>
<protein>
    <submittedName>
        <fullName evidence="8">DNA repair protein RadC</fullName>
    </submittedName>
</protein>
<evidence type="ECO:0000313" key="8">
    <source>
        <dbReference type="EMBL" id="CEG10611.1"/>
    </source>
</evidence>
<evidence type="ECO:0000256" key="5">
    <source>
        <dbReference type="ARBA" id="ARBA00023049"/>
    </source>
</evidence>
<evidence type="ECO:0000313" key="9">
    <source>
        <dbReference type="Proteomes" id="UP000035762"/>
    </source>
</evidence>
<dbReference type="OrthoDB" id="9804482at2"/>
<dbReference type="InterPro" id="IPR037518">
    <property type="entry name" value="MPN"/>
</dbReference>
<comment type="caution">
    <text evidence="8">The sequence shown here is derived from an EMBL/GenBank/DDBJ whole genome shotgun (WGS) entry which is preliminary data.</text>
</comment>
<dbReference type="Pfam" id="PF20582">
    <property type="entry name" value="UPF0758_N"/>
    <property type="match status" value="1"/>
</dbReference>
<dbReference type="PANTHER" id="PTHR30471">
    <property type="entry name" value="DNA REPAIR PROTEIN RADC"/>
    <property type="match status" value="1"/>
</dbReference>
<dbReference type="NCBIfam" id="TIGR00608">
    <property type="entry name" value="radc"/>
    <property type="match status" value="1"/>
</dbReference>
<keyword evidence="2" id="KW-0479">Metal-binding</keyword>
<evidence type="ECO:0000256" key="4">
    <source>
        <dbReference type="ARBA" id="ARBA00022833"/>
    </source>
</evidence>
<keyword evidence="5" id="KW-0482">Metalloprotease</keyword>
<evidence type="ECO:0000256" key="6">
    <source>
        <dbReference type="SAM" id="MobiDB-lite"/>
    </source>
</evidence>
<dbReference type="GO" id="GO:0008237">
    <property type="term" value="F:metallopeptidase activity"/>
    <property type="evidence" value="ECO:0007669"/>
    <property type="project" value="UniProtKB-KW"/>
</dbReference>
<keyword evidence="9" id="KW-1185">Reference proteome</keyword>
<dbReference type="Gene3D" id="1.10.150.20">
    <property type="entry name" value="5' to 3' exonuclease, C-terminal subdomain"/>
    <property type="match status" value="1"/>
</dbReference>
<dbReference type="SUPFAM" id="SSF47781">
    <property type="entry name" value="RuvA domain 2-like"/>
    <property type="match status" value="1"/>
</dbReference>